<sequence>MRSLAEVRANRRIVFSGLGALGVATALGGCAGSGGGSSSGPAVDAGTELAATSEVPVGGGLILADEKVVLTQPSAGTFEAFTAVCTHQGLLVTSVEDGTIHCANHGSSYSASTGEVEGGPAPSALAKVDITVEGDRILAA</sequence>
<evidence type="ECO:0000256" key="4">
    <source>
        <dbReference type="ARBA" id="ARBA00023014"/>
    </source>
</evidence>
<evidence type="ECO:0000256" key="3">
    <source>
        <dbReference type="ARBA" id="ARBA00023004"/>
    </source>
</evidence>
<keyword evidence="2" id="KW-0479">Metal-binding</keyword>
<dbReference type="PRINTS" id="PR00162">
    <property type="entry name" value="RIESKE"/>
</dbReference>
<keyword evidence="1" id="KW-0001">2Fe-2S</keyword>
<accession>A0ABN2B8Z8</accession>
<keyword evidence="5" id="KW-1015">Disulfide bond</keyword>
<reference evidence="7 8" key="1">
    <citation type="journal article" date="2019" name="Int. J. Syst. Evol. Microbiol.">
        <title>The Global Catalogue of Microorganisms (GCM) 10K type strain sequencing project: providing services to taxonomists for standard genome sequencing and annotation.</title>
        <authorList>
            <consortium name="The Broad Institute Genomics Platform"/>
            <consortium name="The Broad Institute Genome Sequencing Center for Infectious Disease"/>
            <person name="Wu L."/>
            <person name="Ma J."/>
        </authorList>
    </citation>
    <scope>NUCLEOTIDE SEQUENCE [LARGE SCALE GENOMIC DNA]</scope>
    <source>
        <strain evidence="7 8">JCM 14942</strain>
    </source>
</reference>
<keyword evidence="3" id="KW-0408">Iron</keyword>
<keyword evidence="4" id="KW-0411">Iron-sulfur</keyword>
<organism evidence="7 8">
    <name type="scientific">Nocardioides humi</name>
    <dbReference type="NCBI Taxonomy" id="449461"/>
    <lineage>
        <taxon>Bacteria</taxon>
        <taxon>Bacillati</taxon>
        <taxon>Actinomycetota</taxon>
        <taxon>Actinomycetes</taxon>
        <taxon>Propionibacteriales</taxon>
        <taxon>Nocardioidaceae</taxon>
        <taxon>Nocardioides</taxon>
    </lineage>
</organism>
<evidence type="ECO:0000313" key="8">
    <source>
        <dbReference type="Proteomes" id="UP001500842"/>
    </source>
</evidence>
<name>A0ABN2B8Z8_9ACTN</name>
<protein>
    <recommendedName>
        <fullName evidence="6">Rieske domain-containing protein</fullName>
    </recommendedName>
</protein>
<evidence type="ECO:0000256" key="2">
    <source>
        <dbReference type="ARBA" id="ARBA00022723"/>
    </source>
</evidence>
<dbReference type="SUPFAM" id="SSF50022">
    <property type="entry name" value="ISP domain"/>
    <property type="match status" value="1"/>
</dbReference>
<dbReference type="PROSITE" id="PS51296">
    <property type="entry name" value="RIESKE"/>
    <property type="match status" value="1"/>
</dbReference>
<dbReference type="Gene3D" id="2.102.10.10">
    <property type="entry name" value="Rieske [2Fe-2S] iron-sulphur domain"/>
    <property type="match status" value="1"/>
</dbReference>
<dbReference type="InterPro" id="IPR036922">
    <property type="entry name" value="Rieske_2Fe-2S_sf"/>
</dbReference>
<dbReference type="CDD" id="cd03467">
    <property type="entry name" value="Rieske"/>
    <property type="match status" value="1"/>
</dbReference>
<evidence type="ECO:0000313" key="7">
    <source>
        <dbReference type="EMBL" id="GAA1536357.1"/>
    </source>
</evidence>
<evidence type="ECO:0000256" key="5">
    <source>
        <dbReference type="ARBA" id="ARBA00023157"/>
    </source>
</evidence>
<dbReference type="PROSITE" id="PS51257">
    <property type="entry name" value="PROKAR_LIPOPROTEIN"/>
    <property type="match status" value="1"/>
</dbReference>
<comment type="caution">
    <text evidence="7">The sequence shown here is derived from an EMBL/GenBank/DDBJ whole genome shotgun (WGS) entry which is preliminary data.</text>
</comment>
<evidence type="ECO:0000259" key="6">
    <source>
        <dbReference type="PROSITE" id="PS51296"/>
    </source>
</evidence>
<evidence type="ECO:0000256" key="1">
    <source>
        <dbReference type="ARBA" id="ARBA00022714"/>
    </source>
</evidence>
<proteinExistence type="predicted"/>
<keyword evidence="8" id="KW-1185">Reference proteome</keyword>
<dbReference type="InterPro" id="IPR017941">
    <property type="entry name" value="Rieske_2Fe-2S"/>
</dbReference>
<feature type="domain" description="Rieske" evidence="6">
    <location>
        <begin position="47"/>
        <end position="139"/>
    </location>
</feature>
<gene>
    <name evidence="7" type="ORF">GCM10009788_43960</name>
</gene>
<dbReference type="Proteomes" id="UP001500842">
    <property type="component" value="Unassembled WGS sequence"/>
</dbReference>
<dbReference type="InterPro" id="IPR005805">
    <property type="entry name" value="Rieske_Fe-S_prot_C"/>
</dbReference>
<dbReference type="RefSeq" id="WP_141007585.1">
    <property type="nucleotide sequence ID" value="NZ_BAAAOR010000030.1"/>
</dbReference>
<dbReference type="Pfam" id="PF00355">
    <property type="entry name" value="Rieske"/>
    <property type="match status" value="1"/>
</dbReference>
<dbReference type="EMBL" id="BAAAOR010000030">
    <property type="protein sequence ID" value="GAA1536357.1"/>
    <property type="molecule type" value="Genomic_DNA"/>
</dbReference>